<dbReference type="GO" id="GO:1905244">
    <property type="term" value="P:regulation of modification of synaptic structure"/>
    <property type="evidence" value="ECO:0007669"/>
    <property type="project" value="TreeGrafter"/>
</dbReference>
<dbReference type="GO" id="GO:0099152">
    <property type="term" value="P:regulation of neurotransmitter receptor transport, endosome to postsynaptic membrane"/>
    <property type="evidence" value="ECO:0007669"/>
    <property type="project" value="TreeGrafter"/>
</dbReference>
<feature type="compositionally biased region" description="Basic and acidic residues" evidence="2">
    <location>
        <begin position="492"/>
        <end position="509"/>
    </location>
</feature>
<feature type="coiled-coil region" evidence="1">
    <location>
        <begin position="15"/>
        <end position="96"/>
    </location>
</feature>
<evidence type="ECO:0000256" key="1">
    <source>
        <dbReference type="SAM" id="Coils"/>
    </source>
</evidence>
<dbReference type="GO" id="GO:0099158">
    <property type="term" value="P:regulation of recycling endosome localization within postsynapse"/>
    <property type="evidence" value="ECO:0007669"/>
    <property type="project" value="TreeGrafter"/>
</dbReference>
<feature type="region of interest" description="Disordered" evidence="2">
    <location>
        <begin position="492"/>
        <end position="526"/>
    </location>
</feature>
<sequence length="662" mass="76901">MPVDSGGGGLSKEEFMLVQNQLLELRNKNYELQEELRRKNAELQNNSSNSPRNEALQFASKLINRGKSSEKYEVEIDGLRRKLATQEEEFRLQQQTLFEEMNKLAAQNEALKSGKEVGNDTGQASEELKDQLEGKSADLEKLQKRKGEFLEKKLMTDLEDKLLDYKKTMENGEKDVLNLKEKLKEAENRNLEIKDKLENLQREHDQLKMISSEEIATSVNLSETVTQLQLTIQDLEEKLEGSNFSKEQQNLYENALEEKDLKIRTLTEEIGLERDNREELKLQLKNFEEGLILQGEQFEEEIANLSENSNLKSRRKAQIPQKSKRMCLKKTIEERDLEIKALTQEIGSERDNREELKLQLKNFEEGSLLQREQFEKKIADNEKRHSETVQALENRLKDERLEVEKLEKEVEELVEKAASENEKQLEGRALLLESRFKLEIDDQKRDFEKIKEELERSVTSLQEQLKSKDAEKQLAVKKQSAMMKELQKALRDERKRADSLEKKSEEKTGWHVVSDNDGNSSHKFDGNESVSSFSAIESENVELITRLATLQRLHSENVDRLLFLESENSRLKREVEEKGELIENWIRDRPVGFGNTPNSTPGATPQRQEGGFRRLLNVTLGNEGTSDVREMNKKLQRMLEETLSKNIILQRDLQTLLERTEI</sequence>
<proteinExistence type="predicted"/>
<dbReference type="AlphaFoldDB" id="A0A8S1H612"/>
<keyword evidence="4" id="KW-1185">Reference proteome</keyword>
<dbReference type="OrthoDB" id="6269447at2759"/>
<dbReference type="GO" id="GO:0098978">
    <property type="term" value="C:glutamatergic synapse"/>
    <property type="evidence" value="ECO:0007669"/>
    <property type="project" value="TreeGrafter"/>
</dbReference>
<feature type="coiled-coil region" evidence="1">
    <location>
        <begin position="561"/>
        <end position="588"/>
    </location>
</feature>
<dbReference type="PANTHER" id="PTHR18978:SF1">
    <property type="entry name" value="GRIP1-ASSOCIATED PROTEIN 1"/>
    <property type="match status" value="1"/>
</dbReference>
<dbReference type="GO" id="GO:0098887">
    <property type="term" value="P:neurotransmitter receptor transport, endosome to postsynaptic membrane"/>
    <property type="evidence" value="ECO:0007669"/>
    <property type="project" value="TreeGrafter"/>
</dbReference>
<keyword evidence="1" id="KW-0175">Coiled coil</keyword>
<feature type="coiled-coil region" evidence="1">
    <location>
        <begin position="125"/>
        <end position="283"/>
    </location>
</feature>
<dbReference type="InterPro" id="IPR026204">
    <property type="entry name" value="GRIPAP1"/>
</dbReference>
<evidence type="ECO:0000256" key="2">
    <source>
        <dbReference type="SAM" id="MobiDB-lite"/>
    </source>
</evidence>
<protein>
    <recommendedName>
        <fullName evidence="5">GRIP1-associated protein 1</fullName>
    </recommendedName>
</protein>
<dbReference type="GO" id="GO:0098998">
    <property type="term" value="C:extrinsic component of postsynaptic early endosome membrane"/>
    <property type="evidence" value="ECO:0007669"/>
    <property type="project" value="TreeGrafter"/>
</dbReference>
<dbReference type="PANTHER" id="PTHR18978">
    <property type="entry name" value="GRIP-1 ASSOCIATED PROTEIN 1"/>
    <property type="match status" value="1"/>
</dbReference>
<evidence type="ECO:0000313" key="4">
    <source>
        <dbReference type="Proteomes" id="UP000835052"/>
    </source>
</evidence>
<dbReference type="Proteomes" id="UP000835052">
    <property type="component" value="Unassembled WGS sequence"/>
</dbReference>
<comment type="caution">
    <text evidence="3">The sequence shown here is derived from an EMBL/GenBank/DDBJ whole genome shotgun (WGS) entry which is preliminary data.</text>
</comment>
<name>A0A8S1H612_9PELO</name>
<organism evidence="3 4">
    <name type="scientific">Caenorhabditis auriculariae</name>
    <dbReference type="NCBI Taxonomy" id="2777116"/>
    <lineage>
        <taxon>Eukaryota</taxon>
        <taxon>Metazoa</taxon>
        <taxon>Ecdysozoa</taxon>
        <taxon>Nematoda</taxon>
        <taxon>Chromadorea</taxon>
        <taxon>Rhabditida</taxon>
        <taxon>Rhabditina</taxon>
        <taxon>Rhabditomorpha</taxon>
        <taxon>Rhabditoidea</taxon>
        <taxon>Rhabditidae</taxon>
        <taxon>Peloderinae</taxon>
        <taxon>Caenorhabditis</taxon>
    </lineage>
</organism>
<evidence type="ECO:0000313" key="3">
    <source>
        <dbReference type="EMBL" id="CAD6190761.1"/>
    </source>
</evidence>
<dbReference type="EMBL" id="CAJGYM010000017">
    <property type="protein sequence ID" value="CAD6190761.1"/>
    <property type="molecule type" value="Genomic_DNA"/>
</dbReference>
<dbReference type="GO" id="GO:0098837">
    <property type="term" value="C:postsynaptic recycling endosome"/>
    <property type="evidence" value="ECO:0007669"/>
    <property type="project" value="TreeGrafter"/>
</dbReference>
<accession>A0A8S1H612</accession>
<reference evidence="3" key="1">
    <citation type="submission" date="2020-10" db="EMBL/GenBank/DDBJ databases">
        <authorList>
            <person name="Kikuchi T."/>
        </authorList>
    </citation>
    <scope>NUCLEOTIDE SEQUENCE</scope>
    <source>
        <strain evidence="3">NKZ352</strain>
    </source>
</reference>
<gene>
    <name evidence="3" type="ORF">CAUJ_LOCUS6680</name>
</gene>
<evidence type="ECO:0008006" key="5">
    <source>
        <dbReference type="Google" id="ProtNLM"/>
    </source>
</evidence>